<protein>
    <submittedName>
        <fullName evidence="2">Uncharacterized protein</fullName>
    </submittedName>
</protein>
<organism evidence="2">
    <name type="scientific">Rhizophora mucronata</name>
    <name type="common">Asiatic mangrove</name>
    <dbReference type="NCBI Taxonomy" id="61149"/>
    <lineage>
        <taxon>Eukaryota</taxon>
        <taxon>Viridiplantae</taxon>
        <taxon>Streptophyta</taxon>
        <taxon>Embryophyta</taxon>
        <taxon>Tracheophyta</taxon>
        <taxon>Spermatophyta</taxon>
        <taxon>Magnoliopsida</taxon>
        <taxon>eudicotyledons</taxon>
        <taxon>Gunneridae</taxon>
        <taxon>Pentapetalae</taxon>
        <taxon>rosids</taxon>
        <taxon>fabids</taxon>
        <taxon>Malpighiales</taxon>
        <taxon>Rhizophoraceae</taxon>
        <taxon>Rhizophora</taxon>
    </lineage>
</organism>
<keyword evidence="1" id="KW-0472">Membrane</keyword>
<keyword evidence="1" id="KW-1133">Transmembrane helix</keyword>
<feature type="transmembrane region" description="Helical" evidence="1">
    <location>
        <begin position="6"/>
        <end position="24"/>
    </location>
</feature>
<proteinExistence type="predicted"/>
<reference evidence="2" key="1">
    <citation type="submission" date="2018-02" db="EMBL/GenBank/DDBJ databases">
        <title>Rhizophora mucronata_Transcriptome.</title>
        <authorList>
            <person name="Meera S.P."/>
            <person name="Sreeshan A."/>
            <person name="Augustine A."/>
        </authorList>
    </citation>
    <scope>NUCLEOTIDE SEQUENCE</scope>
    <source>
        <tissue evidence="2">Leaf</tissue>
    </source>
</reference>
<dbReference type="EMBL" id="GGEC01088674">
    <property type="protein sequence ID" value="MBX69158.1"/>
    <property type="molecule type" value="Transcribed_RNA"/>
</dbReference>
<accession>A0A2P2QQD0</accession>
<name>A0A2P2QQD0_RHIMU</name>
<evidence type="ECO:0000256" key="1">
    <source>
        <dbReference type="SAM" id="Phobius"/>
    </source>
</evidence>
<sequence>MLCCMIFIFSCSELILCYFGYYLIKVLFHCCSSMFP</sequence>
<keyword evidence="1" id="KW-0812">Transmembrane</keyword>
<evidence type="ECO:0000313" key="2">
    <source>
        <dbReference type="EMBL" id="MBX69158.1"/>
    </source>
</evidence>
<dbReference type="AlphaFoldDB" id="A0A2P2QQD0"/>